<organism evidence="7 8">
    <name type="scientific">Desulfotruncus arcticus DSM 17038</name>
    <dbReference type="NCBI Taxonomy" id="1121424"/>
    <lineage>
        <taxon>Bacteria</taxon>
        <taxon>Bacillati</taxon>
        <taxon>Bacillota</taxon>
        <taxon>Clostridia</taxon>
        <taxon>Eubacteriales</taxon>
        <taxon>Desulfallaceae</taxon>
        <taxon>Desulfotruncus</taxon>
    </lineage>
</organism>
<evidence type="ECO:0000256" key="1">
    <source>
        <dbReference type="ARBA" id="ARBA00001917"/>
    </source>
</evidence>
<dbReference type="InterPro" id="IPR029479">
    <property type="entry name" value="Nitroreductase"/>
</dbReference>
<proteinExistence type="inferred from homology"/>
<dbReference type="EMBL" id="FOOX01000006">
    <property type="protein sequence ID" value="SFG54640.1"/>
    <property type="molecule type" value="Genomic_DNA"/>
</dbReference>
<evidence type="ECO:0000256" key="5">
    <source>
        <dbReference type="ARBA" id="ARBA00023002"/>
    </source>
</evidence>
<evidence type="ECO:0000256" key="4">
    <source>
        <dbReference type="ARBA" id="ARBA00022643"/>
    </source>
</evidence>
<dbReference type="InterPro" id="IPR000415">
    <property type="entry name" value="Nitroreductase-like"/>
</dbReference>
<dbReference type="Gene3D" id="3.40.109.10">
    <property type="entry name" value="NADH Oxidase"/>
    <property type="match status" value="1"/>
</dbReference>
<dbReference type="Proteomes" id="UP000199337">
    <property type="component" value="Unassembled WGS sequence"/>
</dbReference>
<dbReference type="Pfam" id="PF00881">
    <property type="entry name" value="Nitroreductase"/>
    <property type="match status" value="1"/>
</dbReference>
<dbReference type="GO" id="GO:0016491">
    <property type="term" value="F:oxidoreductase activity"/>
    <property type="evidence" value="ECO:0007669"/>
    <property type="project" value="UniProtKB-KW"/>
</dbReference>
<comment type="similarity">
    <text evidence="2">Belongs to the nitroreductase family.</text>
</comment>
<protein>
    <submittedName>
        <fullName evidence="7">Nitroreductase</fullName>
    </submittedName>
</protein>
<evidence type="ECO:0000313" key="8">
    <source>
        <dbReference type="Proteomes" id="UP000199337"/>
    </source>
</evidence>
<gene>
    <name evidence="7" type="ORF">SAMN05660649_01936</name>
</gene>
<feature type="domain" description="Nitroreductase" evidence="6">
    <location>
        <begin position="7"/>
        <end position="160"/>
    </location>
</feature>
<keyword evidence="8" id="KW-1185">Reference proteome</keyword>
<dbReference type="RefSeq" id="WP_092471088.1">
    <property type="nucleotide sequence ID" value="NZ_FOOX01000006.1"/>
</dbReference>
<comment type="cofactor">
    <cofactor evidence="1">
        <name>FMN</name>
        <dbReference type="ChEBI" id="CHEBI:58210"/>
    </cofactor>
</comment>
<sequence length="180" mass="19125">MHTLEAISKRKSIRKYKAEQIKDSALEEIIKAGKTAPNAGPFQITVIQNAKLLTKISETALTAMKNSGNDFLMSRAALPGYTPLYGAPTLLVLSAPQENPYSMANTSNAATNMTIAATDLGLGSCYMITPQLAFTADPSLAKEANLPEGFSTICAVAVGYSDGNAFSTERPAVDNVNYVK</sequence>
<dbReference type="AlphaFoldDB" id="A0A1I2SPH3"/>
<dbReference type="STRING" id="341036.SAMN05660649_01936"/>
<dbReference type="PANTHER" id="PTHR43673">
    <property type="entry name" value="NAD(P)H NITROREDUCTASE YDGI-RELATED"/>
    <property type="match status" value="1"/>
</dbReference>
<accession>A0A1I2SPH3</accession>
<keyword evidence="3" id="KW-0285">Flavoprotein</keyword>
<evidence type="ECO:0000313" key="7">
    <source>
        <dbReference type="EMBL" id="SFG54640.1"/>
    </source>
</evidence>
<dbReference type="PANTHER" id="PTHR43673:SF2">
    <property type="entry name" value="NITROREDUCTASE"/>
    <property type="match status" value="1"/>
</dbReference>
<keyword evidence="5" id="KW-0560">Oxidoreductase</keyword>
<evidence type="ECO:0000256" key="3">
    <source>
        <dbReference type="ARBA" id="ARBA00022630"/>
    </source>
</evidence>
<reference evidence="8" key="1">
    <citation type="submission" date="2016-10" db="EMBL/GenBank/DDBJ databases">
        <authorList>
            <person name="Varghese N."/>
            <person name="Submissions S."/>
        </authorList>
    </citation>
    <scope>NUCLEOTIDE SEQUENCE [LARGE SCALE GENOMIC DNA]</scope>
    <source>
        <strain evidence="8">DSM 17038</strain>
    </source>
</reference>
<evidence type="ECO:0000259" key="6">
    <source>
        <dbReference type="Pfam" id="PF00881"/>
    </source>
</evidence>
<dbReference type="SUPFAM" id="SSF55469">
    <property type="entry name" value="FMN-dependent nitroreductase-like"/>
    <property type="match status" value="1"/>
</dbReference>
<name>A0A1I2SPH3_9FIRM</name>
<keyword evidence="4" id="KW-0288">FMN</keyword>
<evidence type="ECO:0000256" key="2">
    <source>
        <dbReference type="ARBA" id="ARBA00007118"/>
    </source>
</evidence>
<dbReference type="OrthoDB" id="9783470at2"/>